<evidence type="ECO:0000313" key="4">
    <source>
        <dbReference type="Proteomes" id="UP001163046"/>
    </source>
</evidence>
<feature type="chain" id="PRO_5040723573" description="Ig-like domain-containing protein" evidence="1">
    <location>
        <begin position="33"/>
        <end position="158"/>
    </location>
</feature>
<comment type="caution">
    <text evidence="3">The sequence shown here is derived from an EMBL/GenBank/DDBJ whole genome shotgun (WGS) entry which is preliminary data.</text>
</comment>
<accession>A0A9X0DBM7</accession>
<sequence>MMANISWLECATKYSLLLLVTSGLSIIPSVTCRTECNTGHDGEPLLIEITSSPSATRALPVGVPINLTCKAWQTDNVATFVRKRPRDIQWYDAQDKPVGVKCNASIKIREKELWCTLILGSLTSGAFRNYTCQASNWYGYCSRKLFEISLQDITDHVL</sequence>
<dbReference type="Gene3D" id="2.60.40.10">
    <property type="entry name" value="Immunoglobulins"/>
    <property type="match status" value="1"/>
</dbReference>
<feature type="signal peptide" evidence="1">
    <location>
        <begin position="1"/>
        <end position="32"/>
    </location>
</feature>
<dbReference type="OrthoDB" id="6085115at2759"/>
<organism evidence="3 4">
    <name type="scientific">Desmophyllum pertusum</name>
    <dbReference type="NCBI Taxonomy" id="174260"/>
    <lineage>
        <taxon>Eukaryota</taxon>
        <taxon>Metazoa</taxon>
        <taxon>Cnidaria</taxon>
        <taxon>Anthozoa</taxon>
        <taxon>Hexacorallia</taxon>
        <taxon>Scleractinia</taxon>
        <taxon>Caryophylliina</taxon>
        <taxon>Caryophylliidae</taxon>
        <taxon>Desmophyllum</taxon>
    </lineage>
</organism>
<reference evidence="3" key="1">
    <citation type="submission" date="2023-01" db="EMBL/GenBank/DDBJ databases">
        <title>Genome assembly of the deep-sea coral Lophelia pertusa.</title>
        <authorList>
            <person name="Herrera S."/>
            <person name="Cordes E."/>
        </authorList>
    </citation>
    <scope>NUCLEOTIDE SEQUENCE</scope>
    <source>
        <strain evidence="3">USNM1676648</strain>
        <tissue evidence="3">Polyp</tissue>
    </source>
</reference>
<dbReference type="AlphaFoldDB" id="A0A9X0DBM7"/>
<name>A0A9X0DBM7_9CNID</name>
<feature type="domain" description="Ig-like" evidence="2">
    <location>
        <begin position="44"/>
        <end position="149"/>
    </location>
</feature>
<proteinExistence type="predicted"/>
<dbReference type="Proteomes" id="UP001163046">
    <property type="component" value="Unassembled WGS sequence"/>
</dbReference>
<evidence type="ECO:0000256" key="1">
    <source>
        <dbReference type="SAM" id="SignalP"/>
    </source>
</evidence>
<evidence type="ECO:0000259" key="2">
    <source>
        <dbReference type="PROSITE" id="PS50835"/>
    </source>
</evidence>
<keyword evidence="4" id="KW-1185">Reference proteome</keyword>
<dbReference type="InterPro" id="IPR013783">
    <property type="entry name" value="Ig-like_fold"/>
</dbReference>
<dbReference type="PROSITE" id="PS50835">
    <property type="entry name" value="IG_LIKE"/>
    <property type="match status" value="1"/>
</dbReference>
<protein>
    <recommendedName>
        <fullName evidence="2">Ig-like domain-containing protein</fullName>
    </recommendedName>
</protein>
<dbReference type="InterPro" id="IPR036179">
    <property type="entry name" value="Ig-like_dom_sf"/>
</dbReference>
<dbReference type="InterPro" id="IPR007110">
    <property type="entry name" value="Ig-like_dom"/>
</dbReference>
<dbReference type="SUPFAM" id="SSF48726">
    <property type="entry name" value="Immunoglobulin"/>
    <property type="match status" value="1"/>
</dbReference>
<evidence type="ECO:0000313" key="3">
    <source>
        <dbReference type="EMBL" id="KAJ7394005.1"/>
    </source>
</evidence>
<keyword evidence="1" id="KW-0732">Signal</keyword>
<gene>
    <name evidence="3" type="ORF">OS493_003676</name>
</gene>
<dbReference type="EMBL" id="MU825397">
    <property type="protein sequence ID" value="KAJ7394005.1"/>
    <property type="molecule type" value="Genomic_DNA"/>
</dbReference>